<dbReference type="AlphaFoldDB" id="A0AAD4NQ56"/>
<accession>A0AAD4NQ56</accession>
<dbReference type="Proteomes" id="UP001199106">
    <property type="component" value="Unassembled WGS sequence"/>
</dbReference>
<reference evidence="2" key="1">
    <citation type="submission" date="2021-07" db="EMBL/GenBank/DDBJ databases">
        <title>Genome Resource of American Ginseng Black Spot Pathogen Alternaria panax.</title>
        <authorList>
            <person name="Qiu C."/>
            <person name="Wang W."/>
            <person name="Liu Z."/>
        </authorList>
    </citation>
    <scope>NUCLEOTIDE SEQUENCE</scope>
    <source>
        <strain evidence="2">BNCC115425</strain>
    </source>
</reference>
<organism evidence="2 3">
    <name type="scientific">Alternaria panax</name>
    <dbReference type="NCBI Taxonomy" id="48097"/>
    <lineage>
        <taxon>Eukaryota</taxon>
        <taxon>Fungi</taxon>
        <taxon>Dikarya</taxon>
        <taxon>Ascomycota</taxon>
        <taxon>Pezizomycotina</taxon>
        <taxon>Dothideomycetes</taxon>
        <taxon>Pleosporomycetidae</taxon>
        <taxon>Pleosporales</taxon>
        <taxon>Pleosporineae</taxon>
        <taxon>Pleosporaceae</taxon>
        <taxon>Alternaria</taxon>
        <taxon>Alternaria sect. Panax</taxon>
    </lineage>
</organism>
<dbReference type="EMBL" id="JAANER010000004">
    <property type="protein sequence ID" value="KAG9191424.1"/>
    <property type="molecule type" value="Genomic_DNA"/>
</dbReference>
<name>A0AAD4NQ56_9PLEO</name>
<proteinExistence type="predicted"/>
<evidence type="ECO:0000313" key="2">
    <source>
        <dbReference type="EMBL" id="KAG9191424.1"/>
    </source>
</evidence>
<evidence type="ECO:0000256" key="1">
    <source>
        <dbReference type="SAM" id="MobiDB-lite"/>
    </source>
</evidence>
<protein>
    <submittedName>
        <fullName evidence="2">Uncharacterized protein</fullName>
    </submittedName>
</protein>
<feature type="compositionally biased region" description="Basic residues" evidence="1">
    <location>
        <begin position="14"/>
        <end position="23"/>
    </location>
</feature>
<comment type="caution">
    <text evidence="2">The sequence shown here is derived from an EMBL/GenBank/DDBJ whole genome shotgun (WGS) entry which is preliminary data.</text>
</comment>
<feature type="region of interest" description="Disordered" evidence="1">
    <location>
        <begin position="1"/>
        <end position="56"/>
    </location>
</feature>
<sequence length="193" mass="20733">MQQQTEQEQDHKRYLGRFRKKGSNRLSDDQRANIKGGASNLSNILSSSSSTVHPHTPNPPAYFQLFSKNIIYPPKCAPLPSSPPSSRWLPSRLPPPSTLKPSLRSLLLLKRANAPTPAPSKDTNNSFAIVNGARVNFGGTAINLPSNIGRNADIPNLLPGTSCVLTVVPACACANWSVVATRNCGSSRSVSFS</sequence>
<evidence type="ECO:0000313" key="3">
    <source>
        <dbReference type="Proteomes" id="UP001199106"/>
    </source>
</evidence>
<keyword evidence="3" id="KW-1185">Reference proteome</keyword>
<gene>
    <name evidence="2" type="ORF">G6011_09512</name>
</gene>
<feature type="compositionally biased region" description="Low complexity" evidence="1">
    <location>
        <begin position="39"/>
        <end position="50"/>
    </location>
</feature>